<proteinExistence type="predicted"/>
<evidence type="ECO:0000313" key="1">
    <source>
        <dbReference type="EMBL" id="QKF67044.1"/>
    </source>
</evidence>
<dbReference type="RefSeq" id="WP_128358525.1">
    <property type="nucleotide sequence ID" value="NZ_CP053840.1"/>
</dbReference>
<organism evidence="1 2">
    <name type="scientific">Arcobacter venerupis</name>
    <dbReference type="NCBI Taxonomy" id="1054033"/>
    <lineage>
        <taxon>Bacteria</taxon>
        <taxon>Pseudomonadati</taxon>
        <taxon>Campylobacterota</taxon>
        <taxon>Epsilonproteobacteria</taxon>
        <taxon>Campylobacterales</taxon>
        <taxon>Arcobacteraceae</taxon>
        <taxon>Arcobacter</taxon>
    </lineage>
</organism>
<evidence type="ECO:0000313" key="2">
    <source>
        <dbReference type="Proteomes" id="UP000503482"/>
    </source>
</evidence>
<dbReference type="AlphaFoldDB" id="A0AAE7E448"/>
<accession>A0AAE7E448</accession>
<dbReference type="EMBL" id="CP053840">
    <property type="protein sequence ID" value="QKF67044.1"/>
    <property type="molecule type" value="Genomic_DNA"/>
</dbReference>
<dbReference type="KEGG" id="avp:AVENP_1492"/>
<gene>
    <name evidence="1" type="ORF">AVENP_1492</name>
</gene>
<protein>
    <submittedName>
        <fullName evidence="1">Uncharacterized protein</fullName>
    </submittedName>
</protein>
<dbReference type="Proteomes" id="UP000503482">
    <property type="component" value="Chromosome"/>
</dbReference>
<sequence>MASFFIKGKILHSNFKQSQTKSFYVYQFQVLSIDGFYSIVNVYSKDKTNLKHDEEIELPIFISVIDGRIIYETKGVKNG</sequence>
<reference evidence="1 2" key="1">
    <citation type="submission" date="2020-05" db="EMBL/GenBank/DDBJ databases">
        <title>Complete genome sequencing of Campylobacter and Arcobacter type strains.</title>
        <authorList>
            <person name="Miller W.G."/>
            <person name="Yee E."/>
        </authorList>
    </citation>
    <scope>NUCLEOTIDE SEQUENCE [LARGE SCALE GENOMIC DNA]</scope>
    <source>
        <strain evidence="1 2">LMG 26156</strain>
    </source>
</reference>
<name>A0AAE7E448_9BACT</name>
<keyword evidence="2" id="KW-1185">Reference proteome</keyword>